<feature type="non-terminal residue" evidence="1">
    <location>
        <position position="1"/>
    </location>
</feature>
<feature type="non-terminal residue" evidence="1">
    <location>
        <position position="107"/>
    </location>
</feature>
<evidence type="ECO:0000313" key="1">
    <source>
        <dbReference type="EMBL" id="CAG8851690.1"/>
    </source>
</evidence>
<proteinExistence type="predicted"/>
<gene>
    <name evidence="1" type="ORF">RPERSI_LOCUS36687</name>
</gene>
<keyword evidence="2" id="KW-1185">Reference proteome</keyword>
<dbReference type="Proteomes" id="UP000789920">
    <property type="component" value="Unassembled WGS sequence"/>
</dbReference>
<organism evidence="1 2">
    <name type="scientific">Racocetra persica</name>
    <dbReference type="NCBI Taxonomy" id="160502"/>
    <lineage>
        <taxon>Eukaryota</taxon>
        <taxon>Fungi</taxon>
        <taxon>Fungi incertae sedis</taxon>
        <taxon>Mucoromycota</taxon>
        <taxon>Glomeromycotina</taxon>
        <taxon>Glomeromycetes</taxon>
        <taxon>Diversisporales</taxon>
        <taxon>Gigasporaceae</taxon>
        <taxon>Racocetra</taxon>
    </lineage>
</organism>
<name>A0ACA9SZ52_9GLOM</name>
<evidence type="ECO:0000313" key="2">
    <source>
        <dbReference type="Proteomes" id="UP000789920"/>
    </source>
</evidence>
<dbReference type="EMBL" id="CAJVQC010177586">
    <property type="protein sequence ID" value="CAG8851690.1"/>
    <property type="molecule type" value="Genomic_DNA"/>
</dbReference>
<protein>
    <submittedName>
        <fullName evidence="1">30968_t:CDS:1</fullName>
    </submittedName>
</protein>
<reference evidence="1" key="1">
    <citation type="submission" date="2021-06" db="EMBL/GenBank/DDBJ databases">
        <authorList>
            <person name="Kallberg Y."/>
            <person name="Tangrot J."/>
            <person name="Rosling A."/>
        </authorList>
    </citation>
    <scope>NUCLEOTIDE SEQUENCE</scope>
    <source>
        <strain evidence="1">MA461A</strain>
    </source>
</reference>
<accession>A0ACA9SZ52</accession>
<sequence>KITTQTIIHAWQRTGILPDGTDVNVDNETIQSIEQSTNSELLMLINKFSLGIEENRIELDEFINLDNYIAANEMLSMKSIIETVEGKESSEPDLSLIQHIFYKSALE</sequence>
<comment type="caution">
    <text evidence="1">The sequence shown here is derived from an EMBL/GenBank/DDBJ whole genome shotgun (WGS) entry which is preliminary data.</text>
</comment>